<keyword evidence="2" id="KW-1185">Reference proteome</keyword>
<dbReference type="AlphaFoldDB" id="A0AAJ0IBZ8"/>
<dbReference type="GeneID" id="87879248"/>
<dbReference type="RefSeq" id="XP_062695112.1">
    <property type="nucleotide sequence ID" value="XM_062841626.1"/>
</dbReference>
<dbReference type="EMBL" id="JAULSX010000002">
    <property type="protein sequence ID" value="KAK3496848.1"/>
    <property type="molecule type" value="Genomic_DNA"/>
</dbReference>
<organism evidence="1 2">
    <name type="scientific">Neurospora hispaniola</name>
    <dbReference type="NCBI Taxonomy" id="588809"/>
    <lineage>
        <taxon>Eukaryota</taxon>
        <taxon>Fungi</taxon>
        <taxon>Dikarya</taxon>
        <taxon>Ascomycota</taxon>
        <taxon>Pezizomycotina</taxon>
        <taxon>Sordariomycetes</taxon>
        <taxon>Sordariomycetidae</taxon>
        <taxon>Sordariales</taxon>
        <taxon>Sordariaceae</taxon>
        <taxon>Neurospora</taxon>
    </lineage>
</organism>
<gene>
    <name evidence="1" type="ORF">B0T23DRAFT_67304</name>
</gene>
<comment type="caution">
    <text evidence="1">The sequence shown here is derived from an EMBL/GenBank/DDBJ whole genome shotgun (WGS) entry which is preliminary data.</text>
</comment>
<protein>
    <submittedName>
        <fullName evidence="1">Uncharacterized protein</fullName>
    </submittedName>
</protein>
<sequence length="115" mass="12862">MTRPDVTMEIARSVGPSINVEEGCLLKGYVDIEIVPTQNDEAHTCQSCRQGKYGVKPRRSSHRCSLALRATWIKGGMDNKRAHYYKHAGAGIVKVPTARIWLDTVEHNIWVMSAP</sequence>
<proteinExistence type="predicted"/>
<reference evidence="1 2" key="1">
    <citation type="journal article" date="2023" name="Mol. Phylogenet. Evol.">
        <title>Genome-scale phylogeny and comparative genomics of the fungal order Sordariales.</title>
        <authorList>
            <person name="Hensen N."/>
            <person name="Bonometti L."/>
            <person name="Westerberg I."/>
            <person name="Brannstrom I.O."/>
            <person name="Guillou S."/>
            <person name="Cros-Aarteil S."/>
            <person name="Calhoun S."/>
            <person name="Haridas S."/>
            <person name="Kuo A."/>
            <person name="Mondo S."/>
            <person name="Pangilinan J."/>
            <person name="Riley R."/>
            <person name="LaButti K."/>
            <person name="Andreopoulos B."/>
            <person name="Lipzen A."/>
            <person name="Chen C."/>
            <person name="Yan M."/>
            <person name="Daum C."/>
            <person name="Ng V."/>
            <person name="Clum A."/>
            <person name="Steindorff A."/>
            <person name="Ohm R.A."/>
            <person name="Martin F."/>
            <person name="Silar P."/>
            <person name="Natvig D.O."/>
            <person name="Lalanne C."/>
            <person name="Gautier V."/>
            <person name="Ament-Velasquez S.L."/>
            <person name="Kruys A."/>
            <person name="Hutchinson M.I."/>
            <person name="Powell A.J."/>
            <person name="Barry K."/>
            <person name="Miller A.N."/>
            <person name="Grigoriev I.V."/>
            <person name="Debuchy R."/>
            <person name="Gladieux P."/>
            <person name="Hiltunen Thoren M."/>
            <person name="Johannesson H."/>
        </authorList>
    </citation>
    <scope>NUCLEOTIDE SEQUENCE [LARGE SCALE GENOMIC DNA]</scope>
    <source>
        <strain evidence="1 2">FGSC 10403</strain>
    </source>
</reference>
<accession>A0AAJ0IBZ8</accession>
<name>A0AAJ0IBZ8_9PEZI</name>
<dbReference type="Proteomes" id="UP001285908">
    <property type="component" value="Unassembled WGS sequence"/>
</dbReference>
<evidence type="ECO:0000313" key="2">
    <source>
        <dbReference type="Proteomes" id="UP001285908"/>
    </source>
</evidence>
<evidence type="ECO:0000313" key="1">
    <source>
        <dbReference type="EMBL" id="KAK3496848.1"/>
    </source>
</evidence>